<organism evidence="1 2">
    <name type="scientific">Aulographum hederae CBS 113979</name>
    <dbReference type="NCBI Taxonomy" id="1176131"/>
    <lineage>
        <taxon>Eukaryota</taxon>
        <taxon>Fungi</taxon>
        <taxon>Dikarya</taxon>
        <taxon>Ascomycota</taxon>
        <taxon>Pezizomycotina</taxon>
        <taxon>Dothideomycetes</taxon>
        <taxon>Pleosporomycetidae</taxon>
        <taxon>Aulographales</taxon>
        <taxon>Aulographaceae</taxon>
    </lineage>
</organism>
<gene>
    <name evidence="1" type="ORF">K402DRAFT_342380</name>
</gene>
<dbReference type="Gene3D" id="3.40.30.10">
    <property type="entry name" value="Glutaredoxin"/>
    <property type="match status" value="1"/>
</dbReference>
<dbReference type="Proteomes" id="UP000800041">
    <property type="component" value="Unassembled WGS sequence"/>
</dbReference>
<proteinExistence type="predicted"/>
<dbReference type="InterPro" id="IPR036249">
    <property type="entry name" value="Thioredoxin-like_sf"/>
</dbReference>
<dbReference type="EMBL" id="ML977199">
    <property type="protein sequence ID" value="KAF1981444.1"/>
    <property type="molecule type" value="Genomic_DNA"/>
</dbReference>
<evidence type="ECO:0000313" key="2">
    <source>
        <dbReference type="Proteomes" id="UP000800041"/>
    </source>
</evidence>
<dbReference type="SUPFAM" id="SSF52833">
    <property type="entry name" value="Thioredoxin-like"/>
    <property type="match status" value="1"/>
</dbReference>
<name>A0A6G1GKV1_9PEZI</name>
<evidence type="ECO:0000313" key="1">
    <source>
        <dbReference type="EMBL" id="KAF1981444.1"/>
    </source>
</evidence>
<keyword evidence="2" id="KW-1185">Reference proteome</keyword>
<protein>
    <submittedName>
        <fullName evidence="1">Uncharacterized protein</fullName>
    </submittedName>
</protein>
<sequence>MALPPKFAGLTIASGGGVPKGVHTLELFLDYVCPFSKKMFNTVHNSVVPLISQKYSNPPKAVHLLIRPQIQPWHPSSTLCTEAALAVLRLSPAKFLPFSALLFQHAEEFYDANVVEEGRNETYARLAKLGAEVGVDEGEMKDMLRIKGRGEVKEGELNTGNGVTGDVKGIVKANRLLGVHVTPSVMFDGVMENSISSSFTKEDWEDWLQKNIV</sequence>
<dbReference type="PANTHER" id="PTHR33875">
    <property type="entry name" value="OS09G0542200 PROTEIN"/>
    <property type="match status" value="1"/>
</dbReference>
<dbReference type="OrthoDB" id="37297at2759"/>
<reference evidence="1" key="1">
    <citation type="journal article" date="2020" name="Stud. Mycol.">
        <title>101 Dothideomycetes genomes: a test case for predicting lifestyles and emergence of pathogens.</title>
        <authorList>
            <person name="Haridas S."/>
            <person name="Albert R."/>
            <person name="Binder M."/>
            <person name="Bloem J."/>
            <person name="Labutti K."/>
            <person name="Salamov A."/>
            <person name="Andreopoulos B."/>
            <person name="Baker S."/>
            <person name="Barry K."/>
            <person name="Bills G."/>
            <person name="Bluhm B."/>
            <person name="Cannon C."/>
            <person name="Castanera R."/>
            <person name="Culley D."/>
            <person name="Daum C."/>
            <person name="Ezra D."/>
            <person name="Gonzalez J."/>
            <person name="Henrissat B."/>
            <person name="Kuo A."/>
            <person name="Liang C."/>
            <person name="Lipzen A."/>
            <person name="Lutzoni F."/>
            <person name="Magnuson J."/>
            <person name="Mondo S."/>
            <person name="Nolan M."/>
            <person name="Ohm R."/>
            <person name="Pangilinan J."/>
            <person name="Park H.-J."/>
            <person name="Ramirez L."/>
            <person name="Alfaro M."/>
            <person name="Sun H."/>
            <person name="Tritt A."/>
            <person name="Yoshinaga Y."/>
            <person name="Zwiers L.-H."/>
            <person name="Turgeon B."/>
            <person name="Goodwin S."/>
            <person name="Spatafora J."/>
            <person name="Crous P."/>
            <person name="Grigoriev I."/>
        </authorList>
    </citation>
    <scope>NUCLEOTIDE SEQUENCE</scope>
    <source>
        <strain evidence="1">CBS 113979</strain>
    </source>
</reference>
<dbReference type="PANTHER" id="PTHR33875:SF2">
    <property type="entry name" value="ACR183CP"/>
    <property type="match status" value="1"/>
</dbReference>
<dbReference type="AlphaFoldDB" id="A0A6G1GKV1"/>
<accession>A0A6G1GKV1</accession>